<name>A0AB34QNP7_BACPU</name>
<accession>A0AB34QNP7</accession>
<evidence type="ECO:0000313" key="2">
    <source>
        <dbReference type="Proteomes" id="UP000031978"/>
    </source>
</evidence>
<reference evidence="1 2" key="1">
    <citation type="submission" date="2014-12" db="EMBL/GenBank/DDBJ databases">
        <title>Draft Genome Sequences of Five Spore-Forming Food Isolates of Bacillus pumilus.</title>
        <authorList>
            <person name="de Jong A."/>
            <person name="van Heel A.J."/>
            <person name="Montalban-Lopez M."/>
            <person name="Krawczyk A.O."/>
            <person name="Berendsen E.M."/>
            <person name="Wells-Bennik M."/>
            <person name="Kuipers O.P."/>
        </authorList>
    </citation>
    <scope>NUCLEOTIDE SEQUENCE [LARGE SCALE GENOMIC DNA]</scope>
    <source>
        <strain evidence="1 2">B4127</strain>
    </source>
</reference>
<comment type="caution">
    <text evidence="1">The sequence shown here is derived from an EMBL/GenBank/DDBJ whole genome shotgun (WGS) entry which is preliminary data.</text>
</comment>
<proteinExistence type="predicted"/>
<dbReference type="NCBIfam" id="TIGR01741">
    <property type="entry name" value="staph_tand_hypo"/>
    <property type="match status" value="1"/>
</dbReference>
<dbReference type="Pfam" id="PF04634">
    <property type="entry name" value="YezG-like"/>
    <property type="match status" value="1"/>
</dbReference>
<gene>
    <name evidence="1" type="ORF">B4127_1429</name>
</gene>
<dbReference type="SUPFAM" id="SSF160424">
    <property type="entry name" value="BH3703-like"/>
    <property type="match status" value="1"/>
</dbReference>
<dbReference type="Gene3D" id="3.30.500.20">
    <property type="entry name" value="BH3703-like domains"/>
    <property type="match status" value="1"/>
</dbReference>
<protein>
    <recommendedName>
        <fullName evidence="3">TIGR01741 family protein</fullName>
    </recommendedName>
</protein>
<organism evidence="1 2">
    <name type="scientific">Bacillus pumilus</name>
    <name type="common">Bacillus mesentericus</name>
    <dbReference type="NCBI Taxonomy" id="1408"/>
    <lineage>
        <taxon>Bacteria</taxon>
        <taxon>Bacillati</taxon>
        <taxon>Bacillota</taxon>
        <taxon>Bacilli</taxon>
        <taxon>Bacillales</taxon>
        <taxon>Bacillaceae</taxon>
        <taxon>Bacillus</taxon>
    </lineage>
</organism>
<dbReference type="EMBL" id="JXCL01000040">
    <property type="protein sequence ID" value="KIL12098.1"/>
    <property type="molecule type" value="Genomic_DNA"/>
</dbReference>
<dbReference type="Proteomes" id="UP000031978">
    <property type="component" value="Unassembled WGS sequence"/>
</dbReference>
<dbReference type="InterPro" id="IPR036170">
    <property type="entry name" value="YezG-like_sf"/>
</dbReference>
<dbReference type="InterPro" id="IPR006728">
    <property type="entry name" value="YezG-like"/>
</dbReference>
<evidence type="ECO:0000313" key="1">
    <source>
        <dbReference type="EMBL" id="KIL12098.1"/>
    </source>
</evidence>
<evidence type="ECO:0008006" key="3">
    <source>
        <dbReference type="Google" id="ProtNLM"/>
    </source>
</evidence>
<dbReference type="RefSeq" id="WP_044141649.1">
    <property type="nucleotide sequence ID" value="NZ_JXCL01000040.1"/>
</dbReference>
<sequence length="158" mass="18620">MEKIEENYKEIAAIINEMIPVEWDKVWMYAEIVDDSSEVNFYFCNPDSEELIYGHNIPEKYSVSNSIYKKLLLKLLHSLENLKKEYIKNGFGDWSTAIIKMEQPGKFSIEYGYEDIYSLGIDGDQRIAVWEYENFGFLPDDEEDKEAVLNYLKNKDNN</sequence>
<dbReference type="AlphaFoldDB" id="A0AB34QNP7"/>